<dbReference type="Proteomes" id="UP000027931">
    <property type="component" value="Unassembled WGS sequence"/>
</dbReference>
<dbReference type="RefSeq" id="WP_038094333.1">
    <property type="nucleotide sequence ID" value="NZ_JMIR01000049.1"/>
</dbReference>
<name>A0A074LKC9_9BACL</name>
<evidence type="ECO:0000313" key="2">
    <source>
        <dbReference type="EMBL" id="KEO81045.1"/>
    </source>
</evidence>
<sequence length="264" mass="30246">MKRALKFVKNYLDGTEKKLLVKYNRWLQVVFASIPFGATEHEIHRWHLPQAGELSRTLRTHAMDVFHVGHAHGNAECQEKRRRMQVKLADLPTLNFGAGEEFSPTDAIKVLNDRALVLAGNVETDIVAAVKKLLLQYLTGMPRAQVEERIADLRKFNENRASLIVTTETTYAYNRARLVSYRENNVDYVQFSAIMDSRTSEVCRSRHGLVMAMDDPRLGQNTPPLHGRCRSVLMPLYSRYEPKEITPERLDWGDVAALPKGWRT</sequence>
<reference evidence="2 3" key="1">
    <citation type="journal article" date="2013" name="Int. J. Syst. Evol. Microbiol.">
        <title>Tumebacillus flagellatus sp. nov., an alpha-amylase/pullulanase-producing bacterium isolated from cassava wastewater.</title>
        <authorList>
            <person name="Wang Q."/>
            <person name="Xie N."/>
            <person name="Qin Y."/>
            <person name="Shen N."/>
            <person name="Zhu J."/>
            <person name="Mi H."/>
            <person name="Huang R."/>
        </authorList>
    </citation>
    <scope>NUCLEOTIDE SEQUENCE [LARGE SCALE GENOMIC DNA]</scope>
    <source>
        <strain evidence="2 3">GST4</strain>
    </source>
</reference>
<organism evidence="2 3">
    <name type="scientific">Tumebacillus flagellatus</name>
    <dbReference type="NCBI Taxonomy" id="1157490"/>
    <lineage>
        <taxon>Bacteria</taxon>
        <taxon>Bacillati</taxon>
        <taxon>Bacillota</taxon>
        <taxon>Bacilli</taxon>
        <taxon>Bacillales</taxon>
        <taxon>Alicyclobacillaceae</taxon>
        <taxon>Tumebacillus</taxon>
    </lineage>
</organism>
<evidence type="ECO:0000313" key="3">
    <source>
        <dbReference type="Proteomes" id="UP000027931"/>
    </source>
</evidence>
<proteinExistence type="predicted"/>
<dbReference type="AlphaFoldDB" id="A0A074LKC9"/>
<dbReference type="EMBL" id="JMIR01000049">
    <property type="protein sequence ID" value="KEO81045.1"/>
    <property type="molecule type" value="Genomic_DNA"/>
</dbReference>
<dbReference type="eggNOG" id="COG2369">
    <property type="taxonomic scope" value="Bacteria"/>
</dbReference>
<dbReference type="InterPro" id="IPR006528">
    <property type="entry name" value="Phage_head_morphogenesis_dom"/>
</dbReference>
<keyword evidence="3" id="KW-1185">Reference proteome</keyword>
<comment type="caution">
    <text evidence="2">The sequence shown here is derived from an EMBL/GenBank/DDBJ whole genome shotgun (WGS) entry which is preliminary data.</text>
</comment>
<gene>
    <name evidence="2" type="ORF">EL26_22970</name>
</gene>
<feature type="domain" description="Phage head morphogenesis" evidence="1">
    <location>
        <begin position="140"/>
        <end position="234"/>
    </location>
</feature>
<dbReference type="OrthoDB" id="9765386at2"/>
<dbReference type="NCBIfam" id="TIGR01641">
    <property type="entry name" value="phageSPP1_gp7"/>
    <property type="match status" value="1"/>
</dbReference>
<protein>
    <recommendedName>
        <fullName evidence="1">Phage head morphogenesis domain-containing protein</fullName>
    </recommendedName>
</protein>
<accession>A0A074LKC9</accession>
<evidence type="ECO:0000259" key="1">
    <source>
        <dbReference type="Pfam" id="PF04233"/>
    </source>
</evidence>
<dbReference type="Pfam" id="PF04233">
    <property type="entry name" value="Phage_Mu_F"/>
    <property type="match status" value="1"/>
</dbReference>
<dbReference type="STRING" id="1157490.EL26_22970"/>